<dbReference type="SMART" id="SM00177">
    <property type="entry name" value="ARF"/>
    <property type="match status" value="1"/>
</dbReference>
<dbReference type="SUPFAM" id="SSF52540">
    <property type="entry name" value="P-loop containing nucleoside triphosphate hydrolases"/>
    <property type="match status" value="1"/>
</dbReference>
<reference evidence="7" key="1">
    <citation type="submission" date="2015-07" db="EMBL/GenBank/DDBJ databases">
        <title>Adaptation to a free-living lifestyle via gene acquisitions in the diplomonad Trepomonas sp. PC1.</title>
        <authorList>
            <person name="Xu F."/>
            <person name="Jerlstrom-Hultqvist J."/>
            <person name="Kolisko M."/>
            <person name="Simpson A.G.B."/>
            <person name="Roger A.J."/>
            <person name="Svard S.G."/>
            <person name="Andersson J.O."/>
        </authorList>
    </citation>
    <scope>NUCLEOTIDE SEQUENCE</scope>
    <source>
        <strain evidence="7">PC1</strain>
    </source>
</reference>
<proteinExistence type="inferred from homology"/>
<comment type="similarity">
    <text evidence="1 6">Belongs to the small GTPase superfamily. Arf family.</text>
</comment>
<dbReference type="FunFam" id="3.40.50.300:FF:000412">
    <property type="entry name" value="ADP-ribosylation factor 1"/>
    <property type="match status" value="1"/>
</dbReference>
<feature type="non-terminal residue" evidence="7">
    <location>
        <position position="1"/>
    </location>
</feature>
<dbReference type="GO" id="GO:0005525">
    <property type="term" value="F:GTP binding"/>
    <property type="evidence" value="ECO:0007669"/>
    <property type="project" value="UniProtKB-KW"/>
</dbReference>
<keyword evidence="5" id="KW-0479">Metal-binding</keyword>
<dbReference type="CDD" id="cd00878">
    <property type="entry name" value="Arf_Arl"/>
    <property type="match status" value="1"/>
</dbReference>
<dbReference type="SMART" id="SM00178">
    <property type="entry name" value="SAR"/>
    <property type="match status" value="1"/>
</dbReference>
<keyword evidence="2 4" id="KW-0547">Nucleotide-binding</keyword>
<feature type="binding site" evidence="5">
    <location>
        <position position="22"/>
    </location>
    <ligand>
        <name>Mg(2+)</name>
        <dbReference type="ChEBI" id="CHEBI:18420"/>
    </ligand>
</feature>
<evidence type="ECO:0000256" key="2">
    <source>
        <dbReference type="ARBA" id="ARBA00022741"/>
    </source>
</evidence>
<name>A0A146KE62_9EUKA</name>
<feature type="binding site" evidence="5">
    <location>
        <position position="40"/>
    </location>
    <ligand>
        <name>Mg(2+)</name>
        <dbReference type="ChEBI" id="CHEBI:18420"/>
    </ligand>
</feature>
<organism evidence="7">
    <name type="scientific">Trepomonas sp. PC1</name>
    <dbReference type="NCBI Taxonomy" id="1076344"/>
    <lineage>
        <taxon>Eukaryota</taxon>
        <taxon>Metamonada</taxon>
        <taxon>Diplomonadida</taxon>
        <taxon>Hexamitidae</taxon>
        <taxon>Hexamitinae</taxon>
        <taxon>Trepomonas</taxon>
    </lineage>
</organism>
<evidence type="ECO:0000256" key="5">
    <source>
        <dbReference type="PIRSR" id="PIRSR606689-2"/>
    </source>
</evidence>
<dbReference type="GO" id="GO:0003924">
    <property type="term" value="F:GTPase activity"/>
    <property type="evidence" value="ECO:0007669"/>
    <property type="project" value="InterPro"/>
</dbReference>
<feature type="binding site" evidence="4">
    <location>
        <begin position="118"/>
        <end position="121"/>
    </location>
    <ligand>
        <name>GTP</name>
        <dbReference type="ChEBI" id="CHEBI:37565"/>
    </ligand>
</feature>
<dbReference type="PROSITE" id="PS51417">
    <property type="entry name" value="ARF"/>
    <property type="match status" value="1"/>
</dbReference>
<keyword evidence="5" id="KW-0460">Magnesium</keyword>
<dbReference type="InterPro" id="IPR006689">
    <property type="entry name" value="Small_GTPase_ARF/SAR"/>
</dbReference>
<evidence type="ECO:0000256" key="4">
    <source>
        <dbReference type="PIRSR" id="PIRSR606689-1"/>
    </source>
</evidence>
<evidence type="ECO:0000256" key="3">
    <source>
        <dbReference type="ARBA" id="ARBA00023134"/>
    </source>
</evidence>
<gene>
    <name evidence="7" type="ORF">TPC1_12098</name>
</gene>
<feature type="binding site" evidence="4">
    <location>
        <position position="62"/>
    </location>
    <ligand>
        <name>GTP</name>
        <dbReference type="ChEBI" id="CHEBI:37565"/>
    </ligand>
</feature>
<evidence type="ECO:0000313" key="7">
    <source>
        <dbReference type="EMBL" id="JAP95033.1"/>
    </source>
</evidence>
<sequence length="171" mass="19584">ANVFKKQQLKILMVGLDASGKTSILYLLKFGQNAETVIPTINFNIETFKHHRTSIEMWDVGGGDKIHALWIHYAIGMNAIIFVVDSADRERIENARQELYNLMQQPQVEGYKLMVLANKQDLPNPMTRQEVIDGLQLNQLHNNITWEVTECSIFQKEGLAQAFDWIVNNAQ</sequence>
<evidence type="ECO:0000256" key="1">
    <source>
        <dbReference type="ARBA" id="ARBA00010290"/>
    </source>
</evidence>
<keyword evidence="3 4" id="KW-0342">GTP-binding</keyword>
<feature type="binding site" evidence="4">
    <location>
        <begin position="15"/>
        <end position="22"/>
    </location>
    <ligand>
        <name>GTP</name>
        <dbReference type="ChEBI" id="CHEBI:37565"/>
    </ligand>
</feature>
<dbReference type="InterPro" id="IPR005225">
    <property type="entry name" value="Small_GTP-bd"/>
</dbReference>
<dbReference type="InterPro" id="IPR027417">
    <property type="entry name" value="P-loop_NTPase"/>
</dbReference>
<accession>A0A146KE62</accession>
<dbReference type="NCBIfam" id="TIGR00231">
    <property type="entry name" value="small_GTP"/>
    <property type="match status" value="1"/>
</dbReference>
<dbReference type="EMBL" id="GDID01001573">
    <property type="protein sequence ID" value="JAP95033.1"/>
    <property type="molecule type" value="Transcribed_RNA"/>
</dbReference>
<dbReference type="InterPro" id="IPR024156">
    <property type="entry name" value="Small_GTPase_ARF"/>
</dbReference>
<dbReference type="Pfam" id="PF00025">
    <property type="entry name" value="Arf"/>
    <property type="match status" value="1"/>
</dbReference>
<evidence type="ECO:0000256" key="6">
    <source>
        <dbReference type="RuleBase" id="RU003925"/>
    </source>
</evidence>
<dbReference type="GO" id="GO:0046872">
    <property type="term" value="F:metal ion binding"/>
    <property type="evidence" value="ECO:0007669"/>
    <property type="project" value="UniProtKB-KW"/>
</dbReference>
<protein>
    <submittedName>
        <fullName evidence="7">ADP-ribosylation factor</fullName>
    </submittedName>
</protein>
<dbReference type="AlphaFoldDB" id="A0A146KE62"/>
<dbReference type="GO" id="GO:0030010">
    <property type="term" value="P:establishment of cell polarity"/>
    <property type="evidence" value="ECO:0007669"/>
    <property type="project" value="UniProtKB-ARBA"/>
</dbReference>
<dbReference type="PRINTS" id="PR00328">
    <property type="entry name" value="SAR1GTPBP"/>
</dbReference>
<dbReference type="PANTHER" id="PTHR11711">
    <property type="entry name" value="ADP RIBOSYLATION FACTOR-RELATED"/>
    <property type="match status" value="1"/>
</dbReference>
<dbReference type="Gene3D" id="3.40.50.300">
    <property type="entry name" value="P-loop containing nucleotide triphosphate hydrolases"/>
    <property type="match status" value="1"/>
</dbReference>